<comment type="caution">
    <text evidence="1">The sequence shown here is derived from an EMBL/GenBank/DDBJ whole genome shotgun (WGS) entry which is preliminary data.</text>
</comment>
<protein>
    <submittedName>
        <fullName evidence="1">Uncharacterized protein</fullName>
    </submittedName>
</protein>
<reference evidence="1 2" key="1">
    <citation type="submission" date="2016-03" db="EMBL/GenBank/DDBJ databases">
        <title>Whole genome sequencing of Grifola frondosa 9006-11.</title>
        <authorList>
            <person name="Min B."/>
            <person name="Park H."/>
            <person name="Kim J.-G."/>
            <person name="Cho H."/>
            <person name="Oh Y.-L."/>
            <person name="Kong W.-S."/>
            <person name="Choi I.-G."/>
        </authorList>
    </citation>
    <scope>NUCLEOTIDE SEQUENCE [LARGE SCALE GENOMIC DNA]</scope>
    <source>
        <strain evidence="1 2">9006-11</strain>
    </source>
</reference>
<organism evidence="1 2">
    <name type="scientific">Grifola frondosa</name>
    <name type="common">Maitake</name>
    <name type="synonym">Polyporus frondosus</name>
    <dbReference type="NCBI Taxonomy" id="5627"/>
    <lineage>
        <taxon>Eukaryota</taxon>
        <taxon>Fungi</taxon>
        <taxon>Dikarya</taxon>
        <taxon>Basidiomycota</taxon>
        <taxon>Agaricomycotina</taxon>
        <taxon>Agaricomycetes</taxon>
        <taxon>Polyporales</taxon>
        <taxon>Grifolaceae</taxon>
        <taxon>Grifola</taxon>
    </lineage>
</organism>
<gene>
    <name evidence="1" type="ORF">A0H81_07420</name>
</gene>
<proteinExistence type="predicted"/>
<accession>A0A1C7M5H6</accession>
<dbReference type="AlphaFoldDB" id="A0A1C7M5H6"/>
<dbReference type="EMBL" id="LUGG01000009">
    <property type="protein sequence ID" value="OBZ72213.1"/>
    <property type="molecule type" value="Genomic_DNA"/>
</dbReference>
<keyword evidence="2" id="KW-1185">Reference proteome</keyword>
<sequence>MRVCTSKAYSARNLYAPPPHQPYVNKCFSPSEVQMVFLLKHPTTFGISAFCKSDVLRSGVVCDVAGAYMRT</sequence>
<dbReference type="Proteomes" id="UP000092993">
    <property type="component" value="Unassembled WGS sequence"/>
</dbReference>
<evidence type="ECO:0000313" key="1">
    <source>
        <dbReference type="EMBL" id="OBZ72213.1"/>
    </source>
</evidence>
<evidence type="ECO:0000313" key="2">
    <source>
        <dbReference type="Proteomes" id="UP000092993"/>
    </source>
</evidence>
<name>A0A1C7M5H6_GRIFR</name>